<evidence type="ECO:0000256" key="3">
    <source>
        <dbReference type="ARBA" id="ARBA00022475"/>
    </source>
</evidence>
<dbReference type="Proteomes" id="UP000247555">
    <property type="component" value="Unassembled WGS sequence"/>
</dbReference>
<feature type="transmembrane region" description="Helical" evidence="7">
    <location>
        <begin position="177"/>
        <end position="202"/>
    </location>
</feature>
<keyword evidence="4 7" id="KW-0812">Transmembrane</keyword>
<reference evidence="8 9" key="1">
    <citation type="submission" date="2018-05" db="EMBL/GenBank/DDBJ databases">
        <title>Genomic Encyclopedia of Type Strains, Phase IV (KMG-IV): sequencing the most valuable type-strain genomes for metagenomic binning, comparative biology and taxonomic classification.</title>
        <authorList>
            <person name="Goeker M."/>
        </authorList>
    </citation>
    <scope>NUCLEOTIDE SEQUENCE [LARGE SCALE GENOMIC DNA]</scope>
    <source>
        <strain evidence="8 9">DSM 29661</strain>
    </source>
</reference>
<protein>
    <submittedName>
        <fullName evidence="8">Putative membrane protein</fullName>
    </submittedName>
</protein>
<dbReference type="Pfam" id="PF01891">
    <property type="entry name" value="CbiM"/>
    <property type="match status" value="1"/>
</dbReference>
<feature type="transmembrane region" description="Helical" evidence="7">
    <location>
        <begin position="7"/>
        <end position="29"/>
    </location>
</feature>
<keyword evidence="9" id="KW-1185">Reference proteome</keyword>
<proteinExistence type="predicted"/>
<evidence type="ECO:0000256" key="2">
    <source>
        <dbReference type="ARBA" id="ARBA00022448"/>
    </source>
</evidence>
<evidence type="ECO:0000256" key="7">
    <source>
        <dbReference type="SAM" id="Phobius"/>
    </source>
</evidence>
<feature type="transmembrane region" description="Helical" evidence="7">
    <location>
        <begin position="103"/>
        <end position="123"/>
    </location>
</feature>
<evidence type="ECO:0000256" key="4">
    <source>
        <dbReference type="ARBA" id="ARBA00022692"/>
    </source>
</evidence>
<keyword evidence="2" id="KW-0813">Transport</keyword>
<feature type="transmembrane region" description="Helical" evidence="7">
    <location>
        <begin position="69"/>
        <end position="97"/>
    </location>
</feature>
<dbReference type="OrthoDB" id="5297929at2"/>
<comment type="subcellular location">
    <subcellularLocation>
        <location evidence="1">Cell membrane</location>
        <topology evidence="1">Multi-pass membrane protein</topology>
    </subcellularLocation>
</comment>
<evidence type="ECO:0000256" key="5">
    <source>
        <dbReference type="ARBA" id="ARBA00022989"/>
    </source>
</evidence>
<evidence type="ECO:0000313" key="9">
    <source>
        <dbReference type="Proteomes" id="UP000247555"/>
    </source>
</evidence>
<gene>
    <name evidence="8" type="ORF">DFR34_101325</name>
</gene>
<accession>A0A318KW97</accession>
<dbReference type="GO" id="GO:0000041">
    <property type="term" value="P:transition metal ion transport"/>
    <property type="evidence" value="ECO:0007669"/>
    <property type="project" value="InterPro"/>
</dbReference>
<dbReference type="AlphaFoldDB" id="A0A318KW97"/>
<keyword evidence="3" id="KW-1003">Cell membrane</keyword>
<feature type="transmembrane region" description="Helical" evidence="7">
    <location>
        <begin position="135"/>
        <end position="165"/>
    </location>
</feature>
<comment type="caution">
    <text evidence="8">The sequence shown here is derived from an EMBL/GenBank/DDBJ whole genome shotgun (WGS) entry which is preliminary data.</text>
</comment>
<dbReference type="Gene3D" id="1.10.1760.20">
    <property type="match status" value="1"/>
</dbReference>
<dbReference type="RefSeq" id="WP_110389380.1">
    <property type="nucleotide sequence ID" value="NZ_QJKI01000001.1"/>
</dbReference>
<dbReference type="EMBL" id="QJKI01000001">
    <property type="protein sequence ID" value="PXX82091.1"/>
    <property type="molecule type" value="Genomic_DNA"/>
</dbReference>
<evidence type="ECO:0000256" key="6">
    <source>
        <dbReference type="ARBA" id="ARBA00023136"/>
    </source>
</evidence>
<evidence type="ECO:0000313" key="8">
    <source>
        <dbReference type="EMBL" id="PXX82091.1"/>
    </source>
</evidence>
<keyword evidence="6 7" id="KW-0472">Membrane</keyword>
<name>A0A318KW97_9NEIS</name>
<organism evidence="8 9">
    <name type="scientific">Rivihabitans pingtungensis</name>
    <dbReference type="NCBI Taxonomy" id="1054498"/>
    <lineage>
        <taxon>Bacteria</taxon>
        <taxon>Pseudomonadati</taxon>
        <taxon>Pseudomonadota</taxon>
        <taxon>Betaproteobacteria</taxon>
        <taxon>Neisseriales</taxon>
        <taxon>Aquaspirillaceae</taxon>
        <taxon>Rivihabitans</taxon>
    </lineage>
</organism>
<dbReference type="GO" id="GO:0005886">
    <property type="term" value="C:plasma membrane"/>
    <property type="evidence" value="ECO:0007669"/>
    <property type="project" value="UniProtKB-SubCell"/>
</dbReference>
<feature type="transmembrane region" description="Helical" evidence="7">
    <location>
        <begin position="41"/>
        <end position="57"/>
    </location>
</feature>
<evidence type="ECO:0000256" key="1">
    <source>
        <dbReference type="ARBA" id="ARBA00004651"/>
    </source>
</evidence>
<dbReference type="InterPro" id="IPR002751">
    <property type="entry name" value="CbiM/NikMN"/>
</dbReference>
<keyword evidence="5 7" id="KW-1133">Transmembrane helix</keyword>
<sequence length="219" mass="24184">MHFPAQFFAPATLWLCHALCAALLVQAVWRVRWRQLDPVGLNAWMGACVAVMLFWSLKGGFKPGLEFHLLGGAAFALMAGPWLALIGLAIVLAGVTAYGMAEWAAFGVNFLVMAAAPVAVTGLTLRLAQRLPANYFVYIFFNAFLTGWLSFFCACLLGVSVLALADAYAPDYLFGDALSFYFLLSWSEAFTTGLMLAIFVVYKPHWVATFDDRRYLLRK</sequence>